<accession>A7F9N8</accession>
<gene>
    <name evidence="1" type="ORF">SS1G_14319</name>
</gene>
<keyword evidence="2" id="KW-1185">Reference proteome</keyword>
<dbReference type="InParanoid" id="A7F9N8"/>
<organism evidence="1 2">
    <name type="scientific">Sclerotinia sclerotiorum (strain ATCC 18683 / 1980 / Ss-1)</name>
    <name type="common">White mold</name>
    <name type="synonym">Whetzelinia sclerotiorum</name>
    <dbReference type="NCBI Taxonomy" id="665079"/>
    <lineage>
        <taxon>Eukaryota</taxon>
        <taxon>Fungi</taxon>
        <taxon>Dikarya</taxon>
        <taxon>Ascomycota</taxon>
        <taxon>Pezizomycotina</taxon>
        <taxon>Leotiomycetes</taxon>
        <taxon>Helotiales</taxon>
        <taxon>Sclerotiniaceae</taxon>
        <taxon>Sclerotinia</taxon>
    </lineage>
</organism>
<dbReference type="RefSeq" id="XP_001584706.1">
    <property type="nucleotide sequence ID" value="XM_001584656.1"/>
</dbReference>
<proteinExistence type="predicted"/>
<dbReference type="EMBL" id="CH476652">
    <property type="protein sequence ID" value="EDO00449.1"/>
    <property type="molecule type" value="Genomic_DNA"/>
</dbReference>
<name>A7F9N8_SCLS1</name>
<dbReference type="KEGG" id="ssl:SS1G_14319"/>
<dbReference type="Proteomes" id="UP000001312">
    <property type="component" value="Unassembled WGS sequence"/>
</dbReference>
<reference evidence="2" key="1">
    <citation type="journal article" date="2011" name="PLoS Genet.">
        <title>Genomic analysis of the necrotrophic fungal pathogens Sclerotinia sclerotiorum and Botrytis cinerea.</title>
        <authorList>
            <person name="Amselem J."/>
            <person name="Cuomo C.A."/>
            <person name="van Kan J.A."/>
            <person name="Viaud M."/>
            <person name="Benito E.P."/>
            <person name="Couloux A."/>
            <person name="Coutinho P.M."/>
            <person name="de Vries R.P."/>
            <person name="Dyer P.S."/>
            <person name="Fillinger S."/>
            <person name="Fournier E."/>
            <person name="Gout L."/>
            <person name="Hahn M."/>
            <person name="Kohn L."/>
            <person name="Lapalu N."/>
            <person name="Plummer K.M."/>
            <person name="Pradier J.M."/>
            <person name="Quevillon E."/>
            <person name="Sharon A."/>
            <person name="Simon A."/>
            <person name="ten Have A."/>
            <person name="Tudzynski B."/>
            <person name="Tudzynski P."/>
            <person name="Wincker P."/>
            <person name="Andrew M."/>
            <person name="Anthouard V."/>
            <person name="Beever R.E."/>
            <person name="Beffa R."/>
            <person name="Benoit I."/>
            <person name="Bouzid O."/>
            <person name="Brault B."/>
            <person name="Chen Z."/>
            <person name="Choquer M."/>
            <person name="Collemare J."/>
            <person name="Cotton P."/>
            <person name="Danchin E.G."/>
            <person name="Da Silva C."/>
            <person name="Gautier A."/>
            <person name="Giraud C."/>
            <person name="Giraud T."/>
            <person name="Gonzalez C."/>
            <person name="Grossetete S."/>
            <person name="Guldener U."/>
            <person name="Henrissat B."/>
            <person name="Howlett B.J."/>
            <person name="Kodira C."/>
            <person name="Kretschmer M."/>
            <person name="Lappartient A."/>
            <person name="Leroch M."/>
            <person name="Levis C."/>
            <person name="Mauceli E."/>
            <person name="Neuveglise C."/>
            <person name="Oeser B."/>
            <person name="Pearson M."/>
            <person name="Poulain J."/>
            <person name="Poussereau N."/>
            <person name="Quesneville H."/>
            <person name="Rascle C."/>
            <person name="Schumacher J."/>
            <person name="Segurens B."/>
            <person name="Sexton A."/>
            <person name="Silva E."/>
            <person name="Sirven C."/>
            <person name="Soanes D.M."/>
            <person name="Talbot N.J."/>
            <person name="Templeton M."/>
            <person name="Yandava C."/>
            <person name="Yarden O."/>
            <person name="Zeng Q."/>
            <person name="Rollins J.A."/>
            <person name="Lebrun M.H."/>
            <person name="Dickman M."/>
        </authorList>
    </citation>
    <scope>NUCLEOTIDE SEQUENCE [LARGE SCALE GENOMIC DNA]</scope>
    <source>
        <strain evidence="2">ATCC 18683 / 1980 / Ss-1</strain>
    </source>
</reference>
<dbReference type="AlphaFoldDB" id="A7F9N8"/>
<protein>
    <submittedName>
        <fullName evidence="1">Uncharacterized protein</fullName>
    </submittedName>
</protein>
<dbReference type="GeneID" id="5480788"/>
<sequence>MTYGYAGVVAITLQWMLNSIPFDLLYQSKELKIDRIKDCAFNSNQKSIPTEYSNIMAHTLFITDRFQEIRISADMGRYGTWFGLLEAGLYLRTVLSVQFKRKQDNSVECKTIMAHTC</sequence>
<evidence type="ECO:0000313" key="1">
    <source>
        <dbReference type="EMBL" id="EDO00449.1"/>
    </source>
</evidence>
<evidence type="ECO:0000313" key="2">
    <source>
        <dbReference type="Proteomes" id="UP000001312"/>
    </source>
</evidence>